<proteinExistence type="predicted"/>
<evidence type="ECO:0000259" key="2">
    <source>
        <dbReference type="Pfam" id="PF23926"/>
    </source>
</evidence>
<feature type="region of interest" description="Disordered" evidence="1">
    <location>
        <begin position="104"/>
        <end position="127"/>
    </location>
</feature>
<evidence type="ECO:0000313" key="4">
    <source>
        <dbReference type="Proteomes" id="UP000202604"/>
    </source>
</evidence>
<evidence type="ECO:0000313" key="3">
    <source>
        <dbReference type="EMBL" id="AMS02774.1"/>
    </source>
</evidence>
<gene>
    <name evidence="3" type="primary">29</name>
    <name evidence="3" type="ORF">SEA_YEEZY_29</name>
</gene>
<accession>A0A142K9J1</accession>
<feature type="domain" description="LtfC/p132/Gp6 beta-sandwich" evidence="2">
    <location>
        <begin position="17"/>
        <end position="121"/>
    </location>
</feature>
<dbReference type="GeneID" id="29126492"/>
<keyword evidence="4" id="KW-1185">Reference proteome</keyword>
<evidence type="ECO:0000256" key="1">
    <source>
        <dbReference type="SAM" id="MobiDB-lite"/>
    </source>
</evidence>
<dbReference type="RefSeq" id="YP_009304358.1">
    <property type="nucleotide sequence ID" value="NC_031269.1"/>
</dbReference>
<dbReference type="Pfam" id="PF23926">
    <property type="entry name" value="LtfC"/>
    <property type="match status" value="1"/>
</dbReference>
<organism evidence="3 4">
    <name type="scientific">Gordonia phage Yeezy</name>
    <dbReference type="NCBI Taxonomy" id="1821565"/>
    <lineage>
        <taxon>Viruses</taxon>
        <taxon>Duplodnaviria</taxon>
        <taxon>Heunggongvirae</taxon>
        <taxon>Uroviricota</taxon>
        <taxon>Caudoviricetes</taxon>
        <taxon>Nymbaxtervirinae</taxon>
        <taxon>Baxterfoxvirus</taxon>
        <taxon>Baxterfoxvirus yeezy</taxon>
        <taxon>Baxtervirus yeezy</taxon>
    </lineage>
</organism>
<reference evidence="4" key="1">
    <citation type="submission" date="2016-03" db="EMBL/GenBank/DDBJ databases">
        <authorList>
            <person name="Ploux O."/>
        </authorList>
    </citation>
    <scope>NUCLEOTIDE SEQUENCE [LARGE SCALE GENOMIC DNA]</scope>
</reference>
<dbReference type="KEGG" id="vg:29126492"/>
<dbReference type="OrthoDB" id="12644at10239"/>
<protein>
    <recommendedName>
        <fullName evidence="2">LtfC/p132/Gp6 beta-sandwich domain-containing protein</fullName>
    </recommendedName>
</protein>
<dbReference type="EMBL" id="KU963249">
    <property type="protein sequence ID" value="AMS02774.1"/>
    <property type="molecule type" value="Genomic_DNA"/>
</dbReference>
<name>A0A142K9J1_9CAUD</name>
<dbReference type="Proteomes" id="UP000202604">
    <property type="component" value="Segment"/>
</dbReference>
<sequence length="127" mass="14308">MMNTSRSWNPEIPWRGLTIYKGQDIDIAFRLRLAQRDDDGRIVARVLWTPPDGTTAYFEAYGKGHAPVQIPCNLDGSQVSTHIERTVLDTIDNGDEFWLWIKTPDTTNGNPKPMTRGPVTRVDPPSA</sequence>
<dbReference type="InterPro" id="IPR055688">
    <property type="entry name" value="LtfC/p132/Gp6_b-sand"/>
</dbReference>